<evidence type="ECO:0000313" key="2">
    <source>
        <dbReference type="EMBL" id="OUM20287.1"/>
    </source>
</evidence>
<dbReference type="Gene3D" id="3.20.100.30">
    <property type="entry name" value="VTC, catalytic tunnel domain"/>
    <property type="match status" value="1"/>
</dbReference>
<sequence length="223" mass="25601">MDFRHEWKHEISCADLFALRPRLTAVMQPDAHAVHGRYEIRSMYFDNLQDKALREKIDGVNSREKFRIQYYNADISLILLEKKSKMNGLCGKEKEKLTLEEVQGIASGDWTVAADTKKTLLQELYLKQKIQGLRPKTIVDYTREPFVYAAGNVRVTLDYHIRTGMRCTDFLNPQCVMVPAGDAPIILEVKWETFLPAVIRDIVQIPGTHTSAFSKYAACRIYG</sequence>
<gene>
    <name evidence="2" type="ORF">CBW42_09410</name>
</gene>
<feature type="domain" description="VTC" evidence="1">
    <location>
        <begin position="3"/>
        <end position="219"/>
    </location>
</feature>
<evidence type="ECO:0000259" key="1">
    <source>
        <dbReference type="Pfam" id="PF09359"/>
    </source>
</evidence>
<evidence type="ECO:0000313" key="3">
    <source>
        <dbReference type="Proteomes" id="UP000194903"/>
    </source>
</evidence>
<organism evidence="2 3">
    <name type="scientific">Butyricicoccus porcorum</name>
    <dbReference type="NCBI Taxonomy" id="1945634"/>
    <lineage>
        <taxon>Bacteria</taxon>
        <taxon>Bacillati</taxon>
        <taxon>Bacillota</taxon>
        <taxon>Clostridia</taxon>
        <taxon>Eubacteriales</taxon>
        <taxon>Butyricicoccaceae</taxon>
        <taxon>Butyricicoccus</taxon>
    </lineage>
</organism>
<keyword evidence="3" id="KW-1185">Reference proteome</keyword>
<protein>
    <submittedName>
        <fullName evidence="2">Molecular chaperone</fullName>
    </submittedName>
</protein>
<dbReference type="Pfam" id="PF09359">
    <property type="entry name" value="VTC"/>
    <property type="match status" value="1"/>
</dbReference>
<dbReference type="GO" id="GO:0006799">
    <property type="term" value="P:polyphosphate biosynthetic process"/>
    <property type="evidence" value="ECO:0007669"/>
    <property type="project" value="UniProtKB-ARBA"/>
</dbReference>
<reference evidence="2 3" key="1">
    <citation type="submission" date="2017-05" db="EMBL/GenBank/DDBJ databases">
        <title>Butyricicoccus porcorum sp. nov. a butyrate-producing bacterium from the swine intestinal tract.</title>
        <authorList>
            <person name="Trachsel J."/>
            <person name="Humphrey S."/>
            <person name="Allen H.K."/>
        </authorList>
    </citation>
    <scope>NUCLEOTIDE SEQUENCE [LARGE SCALE GENOMIC DNA]</scope>
    <source>
        <strain evidence="2">BB10</strain>
    </source>
</reference>
<dbReference type="CDD" id="cd07750">
    <property type="entry name" value="PolyPPase_VTC_like"/>
    <property type="match status" value="1"/>
</dbReference>
<dbReference type="InterPro" id="IPR042267">
    <property type="entry name" value="VTC_sf"/>
</dbReference>
<dbReference type="InterPro" id="IPR018966">
    <property type="entry name" value="VTC_domain"/>
</dbReference>
<proteinExistence type="predicted"/>
<comment type="caution">
    <text evidence="2">The sequence shown here is derived from an EMBL/GenBank/DDBJ whole genome shotgun (WGS) entry which is preliminary data.</text>
</comment>
<accession>A0A252F3C6</accession>
<name>A0A252F3C6_9FIRM</name>
<dbReference type="Proteomes" id="UP000194903">
    <property type="component" value="Unassembled WGS sequence"/>
</dbReference>
<dbReference type="AlphaFoldDB" id="A0A252F3C6"/>
<dbReference type="OrthoDB" id="9784042at2"/>
<dbReference type="EMBL" id="NHOC01000007">
    <property type="protein sequence ID" value="OUM20287.1"/>
    <property type="molecule type" value="Genomic_DNA"/>
</dbReference>